<reference evidence="2 3" key="1">
    <citation type="submission" date="2016-07" db="EMBL/GenBank/DDBJ databases">
        <title>Draft genome of Streptomyces diastatochromogenes.</title>
        <authorList>
            <person name="Podduturi R."/>
            <person name="Lukassen M.B."/>
            <person name="Clausen N."/>
            <person name="Nielsen J.L."/>
            <person name="Jorgensen N.O."/>
        </authorList>
    </citation>
    <scope>NUCLEOTIDE SEQUENCE [LARGE SCALE GENOMIC DNA]</scope>
    <source>
        <strain evidence="2 3">DSM 40608</strain>
    </source>
</reference>
<evidence type="ECO:0000256" key="1">
    <source>
        <dbReference type="SAM" id="Phobius"/>
    </source>
</evidence>
<dbReference type="AlphaFoldDB" id="A0A233S062"/>
<dbReference type="Proteomes" id="UP000215483">
    <property type="component" value="Unassembled WGS sequence"/>
</dbReference>
<keyword evidence="1" id="KW-1133">Transmembrane helix</keyword>
<dbReference type="RefSeq" id="WP_094221888.1">
    <property type="nucleotide sequence ID" value="NZ_MCGQ01000049.1"/>
</dbReference>
<feature type="transmembrane region" description="Helical" evidence="1">
    <location>
        <begin position="92"/>
        <end position="111"/>
    </location>
</feature>
<organism evidence="2 3">
    <name type="scientific">Streptomyces diastatochromogenes</name>
    <dbReference type="NCBI Taxonomy" id="42236"/>
    <lineage>
        <taxon>Bacteria</taxon>
        <taxon>Bacillati</taxon>
        <taxon>Actinomycetota</taxon>
        <taxon>Actinomycetes</taxon>
        <taxon>Kitasatosporales</taxon>
        <taxon>Streptomycetaceae</taxon>
        <taxon>Streptomyces</taxon>
    </lineage>
</organism>
<accession>A0A233S062</accession>
<dbReference type="EMBL" id="MCGQ01000049">
    <property type="protein sequence ID" value="OXY89013.1"/>
    <property type="molecule type" value="Genomic_DNA"/>
</dbReference>
<keyword evidence="1" id="KW-0812">Transmembrane</keyword>
<protein>
    <submittedName>
        <fullName evidence="2">Uncharacterized protein</fullName>
    </submittedName>
</protein>
<sequence>MVSSLIVLTLRPVLYGTVVYAVRRREALAPLPVPPPPQELAAALVNLLLGKGAVTPQTREKSLTWTLRIAAGLAWVGVLYACSGFDPVVFDVVFKATVLPSVLLLLWFQWFPRRSR</sequence>
<keyword evidence="1" id="KW-0472">Membrane</keyword>
<evidence type="ECO:0000313" key="2">
    <source>
        <dbReference type="EMBL" id="OXY89013.1"/>
    </source>
</evidence>
<feature type="transmembrane region" description="Helical" evidence="1">
    <location>
        <begin position="65"/>
        <end position="86"/>
    </location>
</feature>
<comment type="caution">
    <text evidence="2">The sequence shown here is derived from an EMBL/GenBank/DDBJ whole genome shotgun (WGS) entry which is preliminary data.</text>
</comment>
<dbReference type="OrthoDB" id="5241092at2"/>
<gene>
    <name evidence="2" type="ORF">BEK98_40075</name>
</gene>
<name>A0A233S062_STRDA</name>
<evidence type="ECO:0000313" key="3">
    <source>
        <dbReference type="Proteomes" id="UP000215483"/>
    </source>
</evidence>
<proteinExistence type="predicted"/>
<keyword evidence="3" id="KW-1185">Reference proteome</keyword>